<proteinExistence type="predicted"/>
<dbReference type="SFLD" id="SFLDG01094">
    <property type="entry name" value="Uncharacterised_Radical_SAM_Su"/>
    <property type="match status" value="1"/>
</dbReference>
<dbReference type="GO" id="GO:0003824">
    <property type="term" value="F:catalytic activity"/>
    <property type="evidence" value="ECO:0007669"/>
    <property type="project" value="InterPro"/>
</dbReference>
<dbReference type="CDD" id="cd01335">
    <property type="entry name" value="Radical_SAM"/>
    <property type="match status" value="1"/>
</dbReference>
<dbReference type="Pfam" id="PF04055">
    <property type="entry name" value="Radical_SAM"/>
    <property type="match status" value="1"/>
</dbReference>
<dbReference type="SFLD" id="SFLDS00029">
    <property type="entry name" value="Radical_SAM"/>
    <property type="match status" value="1"/>
</dbReference>
<dbReference type="PROSITE" id="PS51918">
    <property type="entry name" value="RADICAL_SAM"/>
    <property type="match status" value="1"/>
</dbReference>
<evidence type="ECO:0000256" key="4">
    <source>
        <dbReference type="ARBA" id="ARBA00023004"/>
    </source>
</evidence>
<reference evidence="9 10" key="1">
    <citation type="submission" date="2017-09" db="EMBL/GenBank/DDBJ databases">
        <title>Depth-based differentiation of microbial function through sediment-hosted aquifers and enrichment of novel symbionts in the deep terrestrial subsurface.</title>
        <authorList>
            <person name="Probst A.J."/>
            <person name="Ladd B."/>
            <person name="Jarett J.K."/>
            <person name="Geller-Mcgrath D.E."/>
            <person name="Sieber C.M."/>
            <person name="Emerson J.B."/>
            <person name="Anantharaman K."/>
            <person name="Thomas B.C."/>
            <person name="Malmstrom R."/>
            <person name="Stieglmeier M."/>
            <person name="Klingl A."/>
            <person name="Woyke T."/>
            <person name="Ryan C.M."/>
            <person name="Banfield J.F."/>
        </authorList>
    </citation>
    <scope>NUCLEOTIDE SEQUENCE [LARGE SCALE GENOMIC DNA]</scope>
    <source>
        <strain evidence="7">CG_4_10_14_3_um_filter_34_13</strain>
        <strain evidence="8">CG_4_9_14_3_um_filter_33_16</strain>
    </source>
</reference>
<accession>A0A2M7PQ79</accession>
<dbReference type="InterPro" id="IPR013785">
    <property type="entry name" value="Aldolase_TIM"/>
</dbReference>
<dbReference type="SMART" id="SM00729">
    <property type="entry name" value="Elp3"/>
    <property type="match status" value="1"/>
</dbReference>
<dbReference type="InterPro" id="IPR050377">
    <property type="entry name" value="Radical_SAM_PqqE_MftC-like"/>
</dbReference>
<dbReference type="PANTHER" id="PTHR11228:SF27">
    <property type="entry name" value="GLYCYL-RADICAL ENZYME ACTIVATING ENZYME MJ1227-RELATED"/>
    <property type="match status" value="1"/>
</dbReference>
<gene>
    <name evidence="8" type="ORF">CO097_07485</name>
    <name evidence="7" type="ORF">COZ07_04570</name>
</gene>
<keyword evidence="4" id="KW-0408">Iron</keyword>
<evidence type="ECO:0000313" key="9">
    <source>
        <dbReference type="Proteomes" id="UP000228560"/>
    </source>
</evidence>
<accession>A0A2M8C9E6</accession>
<dbReference type="PANTHER" id="PTHR11228">
    <property type="entry name" value="RADICAL SAM DOMAIN PROTEIN"/>
    <property type="match status" value="1"/>
</dbReference>
<keyword evidence="2" id="KW-0949">S-adenosyl-L-methionine</keyword>
<dbReference type="GO" id="GO:0046872">
    <property type="term" value="F:metal ion binding"/>
    <property type="evidence" value="ECO:0007669"/>
    <property type="project" value="UniProtKB-KW"/>
</dbReference>
<dbReference type="GO" id="GO:0051536">
    <property type="term" value="F:iron-sulfur cluster binding"/>
    <property type="evidence" value="ECO:0007669"/>
    <property type="project" value="UniProtKB-KW"/>
</dbReference>
<dbReference type="InterPro" id="IPR012840">
    <property type="entry name" value="NrdG2"/>
</dbReference>
<evidence type="ECO:0000313" key="7">
    <source>
        <dbReference type="EMBL" id="PIY32769.1"/>
    </source>
</evidence>
<name>A0A2M7PQ79_9BACT</name>
<dbReference type="SFLD" id="SFLDG01067">
    <property type="entry name" value="SPASM/twitch_domain_containing"/>
    <property type="match status" value="1"/>
</dbReference>
<evidence type="ECO:0000256" key="1">
    <source>
        <dbReference type="ARBA" id="ARBA00001966"/>
    </source>
</evidence>
<keyword evidence="5" id="KW-0411">Iron-sulfur</keyword>
<comment type="cofactor">
    <cofactor evidence="1">
        <name>[4Fe-4S] cluster</name>
        <dbReference type="ChEBI" id="CHEBI:49883"/>
    </cofactor>
</comment>
<dbReference type="Gene3D" id="3.20.20.70">
    <property type="entry name" value="Aldolase class I"/>
    <property type="match status" value="1"/>
</dbReference>
<organism evidence="7 10">
    <name type="scientific">Candidatus Infernicultor aquiphilus</name>
    <dbReference type="NCBI Taxonomy" id="1805029"/>
    <lineage>
        <taxon>Bacteria</taxon>
        <taxon>Pseudomonadati</taxon>
        <taxon>Atribacterota</taxon>
        <taxon>Candidatus Phoenicimicrobiia</taxon>
        <taxon>Candidatus Pheonicimicrobiales</taxon>
        <taxon>Candidatus Phoenicimicrobiaceae</taxon>
        <taxon>Candidatus Infernicultor</taxon>
    </lineage>
</organism>
<comment type="caution">
    <text evidence="7">The sequence shown here is derived from an EMBL/GenBank/DDBJ whole genome shotgun (WGS) entry which is preliminary data.</text>
</comment>
<feature type="domain" description="Radical SAM core" evidence="6">
    <location>
        <begin position="16"/>
        <end position="232"/>
    </location>
</feature>
<sequence length="236" mass="27467">MKIAIKKMIETSLIDWEGKIVSTLYLPRCNFRCPFCYNCDLILYPDHFKNIPLEEINKFLLERKEFIDGICMSGGEPTLYADLPSYFKEIKNKGFLIKLDTNGTNPKLLEDLLKLRLIDYIAMDIKSSLDFDCYSKAAGIKDKILLERVKDSITLIMNSGIDYEFRTTVVPVLHTEENIIEIAKYISGAKKYVLQNFSPLERTLNPSFQKIKPYSVEKIQEFVEKVKRYIPNCYSR</sequence>
<dbReference type="EMBL" id="PFKO01000169">
    <property type="protein sequence ID" value="PIY32769.1"/>
    <property type="molecule type" value="Genomic_DNA"/>
</dbReference>
<evidence type="ECO:0000256" key="5">
    <source>
        <dbReference type="ARBA" id="ARBA00023014"/>
    </source>
</evidence>
<dbReference type="AlphaFoldDB" id="A0A2M7PQ79"/>
<dbReference type="Proteomes" id="UP000230646">
    <property type="component" value="Unassembled WGS sequence"/>
</dbReference>
<evidence type="ECO:0000313" key="10">
    <source>
        <dbReference type="Proteomes" id="UP000230646"/>
    </source>
</evidence>
<evidence type="ECO:0000259" key="6">
    <source>
        <dbReference type="PROSITE" id="PS51918"/>
    </source>
</evidence>
<dbReference type="RefSeq" id="WP_406607418.1">
    <property type="nucleotide sequence ID" value="NZ_PFKO01000169.1"/>
</dbReference>
<dbReference type="NCBIfam" id="TIGR02495">
    <property type="entry name" value="NrdG2"/>
    <property type="match status" value="1"/>
</dbReference>
<protein>
    <submittedName>
        <fullName evidence="7">Anaerobic ribonucleoside-triphosphate reductase activating protein</fullName>
    </submittedName>
</protein>
<dbReference type="InterPro" id="IPR007197">
    <property type="entry name" value="rSAM"/>
</dbReference>
<evidence type="ECO:0000256" key="3">
    <source>
        <dbReference type="ARBA" id="ARBA00022723"/>
    </source>
</evidence>
<evidence type="ECO:0000313" key="8">
    <source>
        <dbReference type="EMBL" id="PJB55663.1"/>
    </source>
</evidence>
<evidence type="ECO:0000256" key="2">
    <source>
        <dbReference type="ARBA" id="ARBA00022691"/>
    </source>
</evidence>
<dbReference type="Proteomes" id="UP000228560">
    <property type="component" value="Unassembled WGS sequence"/>
</dbReference>
<dbReference type="InterPro" id="IPR006638">
    <property type="entry name" value="Elp3/MiaA/NifB-like_rSAM"/>
</dbReference>
<dbReference type="EMBL" id="PFTV01000189">
    <property type="protein sequence ID" value="PJB55663.1"/>
    <property type="molecule type" value="Genomic_DNA"/>
</dbReference>
<keyword evidence="3" id="KW-0479">Metal-binding</keyword>
<dbReference type="InterPro" id="IPR058240">
    <property type="entry name" value="rSAM_sf"/>
</dbReference>
<dbReference type="SUPFAM" id="SSF102114">
    <property type="entry name" value="Radical SAM enzymes"/>
    <property type="match status" value="1"/>
</dbReference>